<feature type="compositionally biased region" description="Low complexity" evidence="1">
    <location>
        <begin position="907"/>
        <end position="946"/>
    </location>
</feature>
<feature type="compositionally biased region" description="Low complexity" evidence="1">
    <location>
        <begin position="172"/>
        <end position="195"/>
    </location>
</feature>
<sequence>MAEDAHAQQIGEDCTWSSSSEDEQPASKNRSSLGRISEEVERSEADGEAKEVNSDDHEVGERLERAEGLAMDEDHRTSSGESRINVPSTPLRGASPSQTESHPSSHSDCAPPLRSSQKVQPTPPATTVLTSMIKSALGSATGQSFSANLASPDSKACVQENSPRLWPRKTWLSTSSASPFSRRARSRSSSDLLQSAHRKASSREEAAEMSVSAASPSTADLGRMVQSRWSSSTSNWDLSDSNAGFQLRSDLSRDLALGRSPNRPGELVDISASTEPGIGLQVEDEEEGGGIRTSSEHRTKPSSQVDSMPPHSQTYLPRSHFSSVTPSVHESIIDSEISAACPAARRSSSDDCQASSVLPLRNLGNKKSTESGDRRSVDSATVDQPRLKDMLSATHAGIETSRHSSLFTPDRRLESSNRASSPAEDTVELLGQFPSVPIDGQQSSSAHCSLNPPAASAAATAAAPITTPTSWLGRKIVKAASAVSGRRSSEPSDTLASPGLAAAMQIGSDGHGQSPVRADSLGTAGASDRDSAKGAVVVKPVVKGSRLLDIIRKDGGRRTTKGRGARQRGSSEAGQMQAEPTASPTTARTKLQATPLPEELLPSAANAAIEESSAPRQVQQAQPRSRSASAAAGPAPCLAAPASYESLPDEPLSGGGIFSGKGRRRAASRASCTCTDANEEFRSARGSIHADAEEDYDRERSTGRLSGEEYEKLPSLDATQSQPRTSSLTHRSSTNSCYGFKGGRKDGSAASEHSKDSRSNSPAFTKSSLDSLRSATRSRVQAVKGSKALRSVARTDEKQSVPSHGPEAVSPKASPSMRATSLRGLRERFGGVHKPAIQSTKDQVGVLAQSPDPSTAVYSSSTLVLTPNAAGNETMSPQTSRLHDLGRGLGLGLNQSTTSLLQDIVEASKSPPSAAFPRSSSSSAAAAAGAGPDMSAGLGLTGARILRGGGGGAPSDISIATSQDPQDWTPDKRHAFRKWLEAEGKGRGYFSPGGTSGGSGTREN</sequence>
<feature type="region of interest" description="Disordered" evidence="1">
    <location>
        <begin position="903"/>
        <end position="1004"/>
    </location>
</feature>
<feature type="region of interest" description="Disordered" evidence="1">
    <location>
        <begin position="1"/>
        <end position="126"/>
    </location>
</feature>
<feature type="compositionally biased region" description="Polar residues" evidence="1">
    <location>
        <begin position="570"/>
        <end position="592"/>
    </location>
</feature>
<feature type="compositionally biased region" description="Basic and acidic residues" evidence="1">
    <location>
        <begin position="36"/>
        <end position="78"/>
    </location>
</feature>
<feature type="compositionally biased region" description="Basic and acidic residues" evidence="1">
    <location>
        <begin position="679"/>
        <end position="714"/>
    </location>
</feature>
<feature type="compositionally biased region" description="Polar residues" evidence="1">
    <location>
        <begin position="301"/>
        <end position="328"/>
    </location>
</feature>
<reference evidence="2 3" key="1">
    <citation type="journal article" date="2018" name="Mol. Biol. Evol.">
        <title>Broad Genomic Sampling Reveals a Smut Pathogenic Ancestry of the Fungal Clade Ustilaginomycotina.</title>
        <authorList>
            <person name="Kijpornyongpan T."/>
            <person name="Mondo S.J."/>
            <person name="Barry K."/>
            <person name="Sandor L."/>
            <person name="Lee J."/>
            <person name="Lipzen A."/>
            <person name="Pangilinan J."/>
            <person name="LaButti K."/>
            <person name="Hainaut M."/>
            <person name="Henrissat B."/>
            <person name="Grigoriev I.V."/>
            <person name="Spatafora J.W."/>
            <person name="Aime M.C."/>
        </authorList>
    </citation>
    <scope>NUCLEOTIDE SEQUENCE [LARGE SCALE GENOMIC DNA]</scope>
    <source>
        <strain evidence="2 3">MCA 4718</strain>
    </source>
</reference>
<evidence type="ECO:0000313" key="3">
    <source>
        <dbReference type="Proteomes" id="UP000245942"/>
    </source>
</evidence>
<feature type="compositionally biased region" description="Basic and acidic residues" evidence="1">
    <location>
        <begin position="743"/>
        <end position="758"/>
    </location>
</feature>
<dbReference type="AlphaFoldDB" id="A0A316UFX8"/>
<protein>
    <submittedName>
        <fullName evidence="2">Uncharacterized protein</fullName>
    </submittedName>
</protein>
<accession>A0A316UFX8</accession>
<name>A0A316UFX8_9BASI</name>
<feature type="compositionally biased region" description="Low complexity" evidence="1">
    <location>
        <begin position="603"/>
        <end position="643"/>
    </location>
</feature>
<feature type="region of interest" description="Disordered" evidence="1">
    <location>
        <begin position="254"/>
        <end position="428"/>
    </location>
</feature>
<gene>
    <name evidence="2" type="ORF">BCV69DRAFT_21661</name>
</gene>
<evidence type="ECO:0000256" key="1">
    <source>
        <dbReference type="SAM" id="MobiDB-lite"/>
    </source>
</evidence>
<feature type="compositionally biased region" description="Low complexity" evidence="1">
    <location>
        <begin position="227"/>
        <end position="242"/>
    </location>
</feature>
<proteinExistence type="predicted"/>
<evidence type="ECO:0000313" key="2">
    <source>
        <dbReference type="EMBL" id="PWN24156.1"/>
    </source>
</evidence>
<dbReference type="RefSeq" id="XP_025351316.1">
    <property type="nucleotide sequence ID" value="XM_025489788.1"/>
</dbReference>
<feature type="compositionally biased region" description="Polar residues" evidence="1">
    <location>
        <begin position="79"/>
        <end position="88"/>
    </location>
</feature>
<feature type="compositionally biased region" description="Polar residues" evidence="1">
    <location>
        <begin position="717"/>
        <end position="737"/>
    </location>
</feature>
<feature type="compositionally biased region" description="Polar residues" evidence="1">
    <location>
        <begin position="114"/>
        <end position="126"/>
    </location>
</feature>
<feature type="compositionally biased region" description="Gly residues" evidence="1">
    <location>
        <begin position="994"/>
        <end position="1004"/>
    </location>
</feature>
<dbReference type="Proteomes" id="UP000245942">
    <property type="component" value="Unassembled WGS sequence"/>
</dbReference>
<feature type="compositionally biased region" description="Basic and acidic residues" evidence="1">
    <location>
        <begin position="969"/>
        <end position="986"/>
    </location>
</feature>
<feature type="compositionally biased region" description="Low complexity" evidence="1">
    <location>
        <begin position="533"/>
        <end position="544"/>
    </location>
</feature>
<feature type="compositionally biased region" description="Low complexity" evidence="1">
    <location>
        <begin position="208"/>
        <end position="217"/>
    </location>
</feature>
<feature type="compositionally biased region" description="Polar residues" evidence="1">
    <location>
        <begin position="759"/>
        <end position="779"/>
    </location>
</feature>
<feature type="region of interest" description="Disordered" evidence="1">
    <location>
        <begin position="141"/>
        <end position="242"/>
    </location>
</feature>
<feature type="compositionally biased region" description="Polar residues" evidence="1">
    <location>
        <begin position="95"/>
        <end position="107"/>
    </location>
</feature>
<dbReference type="GeneID" id="37011522"/>
<organism evidence="2 3">
    <name type="scientific">Pseudomicrostroma glucosiphilum</name>
    <dbReference type="NCBI Taxonomy" id="1684307"/>
    <lineage>
        <taxon>Eukaryota</taxon>
        <taxon>Fungi</taxon>
        <taxon>Dikarya</taxon>
        <taxon>Basidiomycota</taxon>
        <taxon>Ustilaginomycotina</taxon>
        <taxon>Exobasidiomycetes</taxon>
        <taxon>Microstromatales</taxon>
        <taxon>Microstromatales incertae sedis</taxon>
        <taxon>Pseudomicrostroma</taxon>
    </lineage>
</organism>
<feature type="compositionally biased region" description="Basic and acidic residues" evidence="1">
    <location>
        <begin position="367"/>
        <end position="377"/>
    </location>
</feature>
<feature type="region of interest" description="Disordered" evidence="1">
    <location>
        <begin position="481"/>
        <end position="819"/>
    </location>
</feature>
<keyword evidence="3" id="KW-1185">Reference proteome</keyword>
<dbReference type="EMBL" id="KZ819321">
    <property type="protein sequence ID" value="PWN24156.1"/>
    <property type="molecule type" value="Genomic_DNA"/>
</dbReference>
<feature type="compositionally biased region" description="Polar residues" evidence="1">
    <location>
        <begin position="141"/>
        <end position="151"/>
    </location>
</feature>